<organism evidence="2 3">
    <name type="scientific">Cystoisospora suis</name>
    <dbReference type="NCBI Taxonomy" id="483139"/>
    <lineage>
        <taxon>Eukaryota</taxon>
        <taxon>Sar</taxon>
        <taxon>Alveolata</taxon>
        <taxon>Apicomplexa</taxon>
        <taxon>Conoidasida</taxon>
        <taxon>Coccidia</taxon>
        <taxon>Eucoccidiorida</taxon>
        <taxon>Eimeriorina</taxon>
        <taxon>Sarcocystidae</taxon>
        <taxon>Cystoisospora</taxon>
    </lineage>
</organism>
<gene>
    <name evidence="2" type="ORF">CSUI_003503</name>
</gene>
<dbReference type="OrthoDB" id="1898337at2759"/>
<proteinExistence type="predicted"/>
<feature type="region of interest" description="Disordered" evidence="1">
    <location>
        <begin position="304"/>
        <end position="350"/>
    </location>
</feature>
<evidence type="ECO:0000256" key="1">
    <source>
        <dbReference type="SAM" id="MobiDB-lite"/>
    </source>
</evidence>
<evidence type="ECO:0000313" key="3">
    <source>
        <dbReference type="Proteomes" id="UP000221165"/>
    </source>
</evidence>
<dbReference type="VEuPathDB" id="ToxoDB:CSUI_003503"/>
<protein>
    <submittedName>
        <fullName evidence="2">Uncharacterized protein</fullName>
    </submittedName>
</protein>
<feature type="region of interest" description="Disordered" evidence="1">
    <location>
        <begin position="1"/>
        <end position="40"/>
    </location>
</feature>
<keyword evidence="3" id="KW-1185">Reference proteome</keyword>
<evidence type="ECO:0000313" key="2">
    <source>
        <dbReference type="EMBL" id="PHJ22646.1"/>
    </source>
</evidence>
<dbReference type="EMBL" id="MIGC01001573">
    <property type="protein sequence ID" value="PHJ22646.1"/>
    <property type="molecule type" value="Genomic_DNA"/>
</dbReference>
<reference evidence="2 3" key="1">
    <citation type="journal article" date="2017" name="Int. J. Parasitol.">
        <title>The genome of the protozoan parasite Cystoisospora suis and a reverse vaccinology approach to identify vaccine candidates.</title>
        <authorList>
            <person name="Palmieri N."/>
            <person name="Shrestha A."/>
            <person name="Ruttkowski B."/>
            <person name="Beck T."/>
            <person name="Vogl C."/>
            <person name="Tomley F."/>
            <person name="Blake D.P."/>
            <person name="Joachim A."/>
        </authorList>
    </citation>
    <scope>NUCLEOTIDE SEQUENCE [LARGE SCALE GENOMIC DNA]</scope>
    <source>
        <strain evidence="2 3">Wien I</strain>
    </source>
</reference>
<dbReference type="RefSeq" id="XP_067924323.1">
    <property type="nucleotide sequence ID" value="XM_068063700.1"/>
</dbReference>
<dbReference type="GeneID" id="94426911"/>
<sequence length="494" mass="52049">AEPEASTTGVPNSFHLSLSGGTSGVPSGWDRQLRRAGVPDLTGVVRLREAKGRLSFTSSSSSGSQDKQPDTECQQGGEYISVTVSTIEEGEPKRAVFLSQGGGTTKAKLASNGRASESEPGASEDEKSGEYVLAIGAVDGAALGEQPSEADDRGERQTSPLVILSPGKSVILACLAPGQRVKVFPPLQDIPQIFEATLPHLAGQQNGRAENTGESKRQHRSVSDTAQRISLGEDNKSAARAEEAINPATTDIMGNTASAATDSEPDGASPLSGPLTVREVAFFLSRASDGSATHRLVLCIRLSRGRGPGHEHSGTEERFRSSGQKDGPLTSGVNGIAPVPVLDRPERSSPMSVTEERELFAAKQRNEFFRSSSSSPVADTAEAMLGHRTDTAGAKTERSTIYPDSRRTERVVLGEVRGVSVVPSAGQLGVLLNQLRTLLKADKTCVLLPADGTGKPEGIRRASQLQLRCSLLEPVLRSLSKLSSVVPTTETSII</sequence>
<feature type="region of interest" description="Disordered" evidence="1">
    <location>
        <begin position="91"/>
        <end position="130"/>
    </location>
</feature>
<dbReference type="Proteomes" id="UP000221165">
    <property type="component" value="Unassembled WGS sequence"/>
</dbReference>
<feature type="region of interest" description="Disordered" evidence="1">
    <location>
        <begin position="205"/>
        <end position="228"/>
    </location>
</feature>
<feature type="compositionally biased region" description="Polar residues" evidence="1">
    <location>
        <begin position="1"/>
        <end position="20"/>
    </location>
</feature>
<feature type="compositionally biased region" description="Basic and acidic residues" evidence="1">
    <location>
        <begin position="308"/>
        <end position="320"/>
    </location>
</feature>
<accession>A0A2C6L5A1</accession>
<feature type="non-terminal residue" evidence="2">
    <location>
        <position position="1"/>
    </location>
</feature>
<feature type="region of interest" description="Disordered" evidence="1">
    <location>
        <begin position="52"/>
        <end position="78"/>
    </location>
</feature>
<comment type="caution">
    <text evidence="2">The sequence shown here is derived from an EMBL/GenBank/DDBJ whole genome shotgun (WGS) entry which is preliminary data.</text>
</comment>
<dbReference type="AlphaFoldDB" id="A0A2C6L5A1"/>
<feature type="region of interest" description="Disordered" evidence="1">
    <location>
        <begin position="253"/>
        <end position="272"/>
    </location>
</feature>
<name>A0A2C6L5A1_9APIC</name>
<feature type="compositionally biased region" description="Low complexity" evidence="1">
    <location>
        <begin position="55"/>
        <end position="64"/>
    </location>
</feature>